<dbReference type="GO" id="GO:0000155">
    <property type="term" value="F:phosphorelay sensor kinase activity"/>
    <property type="evidence" value="ECO:0007669"/>
    <property type="project" value="InterPro"/>
</dbReference>
<reference evidence="4 5" key="1">
    <citation type="journal article" date="2018" name="Mar. Genomics">
        <title>Complete genome sequence of Marinifilaceae bacterium strain SPP2, isolated from the Antarctic marine sediment.</title>
        <authorList>
            <person name="Watanabe M."/>
            <person name="Kojima H."/>
            <person name="Fukui M."/>
        </authorList>
    </citation>
    <scope>NUCLEOTIDE SEQUENCE [LARGE SCALE GENOMIC DNA]</scope>
    <source>
        <strain evidence="4 5">SPP2</strain>
    </source>
</reference>
<gene>
    <name evidence="4" type="ORF">ALGA_0729</name>
</gene>
<organism evidence="4 5">
    <name type="scientific">Labilibaculum antarcticum</name>
    <dbReference type="NCBI Taxonomy" id="1717717"/>
    <lineage>
        <taxon>Bacteria</taxon>
        <taxon>Pseudomonadati</taxon>
        <taxon>Bacteroidota</taxon>
        <taxon>Bacteroidia</taxon>
        <taxon>Marinilabiliales</taxon>
        <taxon>Marinifilaceae</taxon>
        <taxon>Labilibaculum</taxon>
    </lineage>
</organism>
<sequence>MNISKNRIEKCLPHIAGLLLFSILPLFVFDGNNDRDIFWMYSYYYQLLFMIVAFYVNYLIIVPRFFFEKRKIYFFGVILLFAVLLLIASQYLYELLQIDSLKHVNMIGGKIMPPKRTFGLHPKLVDNFYLMLVVLGFSTGMANIQRLKNNENEQKEIEKARLNTELAFLKNQISPHFFFNSLNNIYALIAIDGDKAQKAVEKLSGLMRYLIYESDIKTVELKKEFEFMQNYIDLMQQRLSSKIELNVNIDNKLPIAKIPPLLFIPFIENAFKHGISYRENSFISISLKAEKNEIIFECTNSIPQNKKESAHIKGGIGIVNIEKRLELIYGNLAKLKIDKDTSQYMVHLTIPLELEV</sequence>
<dbReference type="OrthoDB" id="9809908at2"/>
<dbReference type="EMBL" id="AP018042">
    <property type="protein sequence ID" value="BAX79118.1"/>
    <property type="molecule type" value="Genomic_DNA"/>
</dbReference>
<keyword evidence="1" id="KW-0175">Coiled coil</keyword>
<evidence type="ECO:0000313" key="4">
    <source>
        <dbReference type="EMBL" id="BAX79118.1"/>
    </source>
</evidence>
<dbReference type="AlphaFoldDB" id="A0A1Y1CFH3"/>
<keyword evidence="5" id="KW-1185">Reference proteome</keyword>
<dbReference type="InterPro" id="IPR050640">
    <property type="entry name" value="Bact_2-comp_sensor_kinase"/>
</dbReference>
<feature type="domain" description="Signal transduction histidine kinase internal region" evidence="3">
    <location>
        <begin position="165"/>
        <end position="242"/>
    </location>
</feature>
<accession>A0A1Y1CFH3</accession>
<proteinExistence type="predicted"/>
<dbReference type="Pfam" id="PF06580">
    <property type="entry name" value="His_kinase"/>
    <property type="match status" value="1"/>
</dbReference>
<evidence type="ECO:0000259" key="3">
    <source>
        <dbReference type="Pfam" id="PF06580"/>
    </source>
</evidence>
<evidence type="ECO:0000313" key="5">
    <source>
        <dbReference type="Proteomes" id="UP000218267"/>
    </source>
</evidence>
<keyword evidence="2" id="KW-0812">Transmembrane</keyword>
<dbReference type="InterPro" id="IPR036890">
    <property type="entry name" value="HATPase_C_sf"/>
</dbReference>
<dbReference type="PANTHER" id="PTHR34220">
    <property type="entry name" value="SENSOR HISTIDINE KINASE YPDA"/>
    <property type="match status" value="1"/>
</dbReference>
<dbReference type="Proteomes" id="UP000218267">
    <property type="component" value="Chromosome"/>
</dbReference>
<feature type="transmembrane region" description="Helical" evidence="2">
    <location>
        <begin position="72"/>
        <end position="93"/>
    </location>
</feature>
<name>A0A1Y1CFH3_9BACT</name>
<dbReference type="KEGG" id="mbas:ALGA_0729"/>
<evidence type="ECO:0000256" key="2">
    <source>
        <dbReference type="SAM" id="Phobius"/>
    </source>
</evidence>
<dbReference type="PANTHER" id="PTHR34220:SF7">
    <property type="entry name" value="SENSOR HISTIDINE KINASE YPDA"/>
    <property type="match status" value="1"/>
</dbReference>
<keyword evidence="2" id="KW-1133">Transmembrane helix</keyword>
<reference evidence="5" key="2">
    <citation type="journal article" date="2020" name="Antonie Van Leeuwenhoek">
        <title>Labilibaculum antarcticum sp. nov., a novel facultative anaerobic, psychrotorelant bacterium isolated from marine sediment of Antarctica.</title>
        <authorList>
            <person name="Watanabe M."/>
            <person name="Kojima H."/>
            <person name="Fukui M."/>
        </authorList>
    </citation>
    <scope>NUCLEOTIDE SEQUENCE [LARGE SCALE GENOMIC DNA]</scope>
    <source>
        <strain evidence="5">SPP2</strain>
    </source>
</reference>
<dbReference type="InterPro" id="IPR010559">
    <property type="entry name" value="Sig_transdc_His_kin_internal"/>
</dbReference>
<dbReference type="GO" id="GO:0016020">
    <property type="term" value="C:membrane"/>
    <property type="evidence" value="ECO:0007669"/>
    <property type="project" value="InterPro"/>
</dbReference>
<feature type="transmembrane region" description="Helical" evidence="2">
    <location>
        <begin position="12"/>
        <end position="29"/>
    </location>
</feature>
<feature type="transmembrane region" description="Helical" evidence="2">
    <location>
        <begin position="41"/>
        <end position="60"/>
    </location>
</feature>
<dbReference type="Gene3D" id="3.30.565.10">
    <property type="entry name" value="Histidine kinase-like ATPase, C-terminal domain"/>
    <property type="match status" value="1"/>
</dbReference>
<keyword evidence="2" id="KW-0472">Membrane</keyword>
<feature type="coiled-coil region" evidence="1">
    <location>
        <begin position="141"/>
        <end position="172"/>
    </location>
</feature>
<evidence type="ECO:0000256" key="1">
    <source>
        <dbReference type="SAM" id="Coils"/>
    </source>
</evidence>
<protein>
    <recommendedName>
        <fullName evidence="3">Signal transduction histidine kinase internal region domain-containing protein</fullName>
    </recommendedName>
</protein>
<dbReference type="SUPFAM" id="SSF55874">
    <property type="entry name" value="ATPase domain of HSP90 chaperone/DNA topoisomerase II/histidine kinase"/>
    <property type="match status" value="1"/>
</dbReference>
<dbReference type="RefSeq" id="WP_096428050.1">
    <property type="nucleotide sequence ID" value="NZ_AP018042.1"/>
</dbReference>